<dbReference type="Proteomes" id="UP000243887">
    <property type="component" value="Unassembled WGS sequence"/>
</dbReference>
<name>A0A1I3S238_9FLAO</name>
<organism evidence="2 3">
    <name type="scientific">Myroides guanonis</name>
    <dbReference type="NCBI Taxonomy" id="1150112"/>
    <lineage>
        <taxon>Bacteria</taxon>
        <taxon>Pseudomonadati</taxon>
        <taxon>Bacteroidota</taxon>
        <taxon>Flavobacteriia</taxon>
        <taxon>Flavobacteriales</taxon>
        <taxon>Flavobacteriaceae</taxon>
        <taxon>Myroides</taxon>
    </lineage>
</organism>
<dbReference type="STRING" id="1150112.SAMN04487893_109106"/>
<accession>A0A1I3S238</accession>
<sequence>MKIVPNIFKLSCILSLAFMWQNVSAQTPKEIEIALKFAPIFDIKICDSYTLSYFINETDENGVTVYNNGLLTQKTTNNQVKRKSLYNQRTTPLLNVTLKKDSLITETIQIVDSIRSYTKNKHQIEVINTERLYGNTFRGTLNISRLKTVMQDSITKSIINLTKNKDSSLLLNWDQSNQKHQVINSSKLEKVLFPEENIHFYNYNSDDMLPSIENTKTGINPRITSKIKESKIRYKDFPYNTGNIRLLNASVFKNNTYQLEFSIDKIYYRIIYTVNEQNRLLSFSYYYFDVHNYLLEENIKAYDVTYKLIANAIMMCN</sequence>
<dbReference type="EMBL" id="FORU01000009">
    <property type="protein sequence ID" value="SFJ52933.1"/>
    <property type="molecule type" value="Genomic_DNA"/>
</dbReference>
<keyword evidence="3" id="KW-1185">Reference proteome</keyword>
<evidence type="ECO:0000313" key="3">
    <source>
        <dbReference type="Proteomes" id="UP000243887"/>
    </source>
</evidence>
<dbReference type="AlphaFoldDB" id="A0A1I3S238"/>
<proteinExistence type="predicted"/>
<reference evidence="3" key="1">
    <citation type="submission" date="2016-10" db="EMBL/GenBank/DDBJ databases">
        <authorList>
            <person name="Varghese N."/>
            <person name="Submissions S."/>
        </authorList>
    </citation>
    <scope>NUCLEOTIDE SEQUENCE [LARGE SCALE GENOMIC DNA]</scope>
    <source>
        <strain evidence="3">DSM 26542</strain>
    </source>
</reference>
<feature type="chain" id="PRO_5017356019" evidence="1">
    <location>
        <begin position="26"/>
        <end position="317"/>
    </location>
</feature>
<evidence type="ECO:0000313" key="2">
    <source>
        <dbReference type="EMBL" id="SFJ52933.1"/>
    </source>
</evidence>
<feature type="signal peptide" evidence="1">
    <location>
        <begin position="1"/>
        <end position="25"/>
    </location>
</feature>
<evidence type="ECO:0000256" key="1">
    <source>
        <dbReference type="SAM" id="SignalP"/>
    </source>
</evidence>
<keyword evidence="1" id="KW-0732">Signal</keyword>
<protein>
    <submittedName>
        <fullName evidence="2">Uncharacterized protein</fullName>
    </submittedName>
</protein>
<gene>
    <name evidence="2" type="ORF">SAMN04487893_109106</name>
</gene>